<evidence type="ECO:0000256" key="2">
    <source>
        <dbReference type="ARBA" id="ARBA00022692"/>
    </source>
</evidence>
<keyword evidence="2 5" id="KW-0812">Transmembrane</keyword>
<keyword evidence="3 5" id="KW-1133">Transmembrane helix</keyword>
<evidence type="ECO:0000256" key="5">
    <source>
        <dbReference type="SAM" id="Phobius"/>
    </source>
</evidence>
<dbReference type="PANTHER" id="PTHR43847">
    <property type="entry name" value="BLL3993 PROTEIN"/>
    <property type="match status" value="1"/>
</dbReference>
<evidence type="ECO:0000313" key="6">
    <source>
        <dbReference type="EMBL" id="MBM6399757.1"/>
    </source>
</evidence>
<reference evidence="6" key="1">
    <citation type="submission" date="2021-02" db="EMBL/GenBank/DDBJ databases">
        <title>Phycicoccus sp. MQZ13P-5T, whole genome shotgun sequence.</title>
        <authorList>
            <person name="Tuo L."/>
        </authorList>
    </citation>
    <scope>NUCLEOTIDE SEQUENCE</scope>
    <source>
        <strain evidence="6">MQZ13P-5</strain>
    </source>
</reference>
<comment type="caution">
    <text evidence="6">The sequence shown here is derived from an EMBL/GenBank/DDBJ whole genome shotgun (WGS) entry which is preliminary data.</text>
</comment>
<evidence type="ECO:0000256" key="4">
    <source>
        <dbReference type="ARBA" id="ARBA00023136"/>
    </source>
</evidence>
<feature type="transmembrane region" description="Helical" evidence="5">
    <location>
        <begin position="20"/>
        <end position="40"/>
    </location>
</feature>
<dbReference type="Pfam" id="PF04191">
    <property type="entry name" value="PEMT"/>
    <property type="match status" value="1"/>
</dbReference>
<keyword evidence="7" id="KW-1185">Reference proteome</keyword>
<dbReference type="InterPro" id="IPR007318">
    <property type="entry name" value="Phopholipid_MeTrfase"/>
</dbReference>
<protein>
    <submittedName>
        <fullName evidence="6">Isoprenylcysteine carboxylmethyltransferase family protein</fullName>
    </submittedName>
</protein>
<organism evidence="6 7">
    <name type="scientific">Phycicoccus sonneratiae</name>
    <dbReference type="NCBI Taxonomy" id="2807628"/>
    <lineage>
        <taxon>Bacteria</taxon>
        <taxon>Bacillati</taxon>
        <taxon>Actinomycetota</taxon>
        <taxon>Actinomycetes</taxon>
        <taxon>Micrococcales</taxon>
        <taxon>Intrasporangiaceae</taxon>
        <taxon>Phycicoccus</taxon>
    </lineage>
</organism>
<evidence type="ECO:0000313" key="7">
    <source>
        <dbReference type="Proteomes" id="UP001430172"/>
    </source>
</evidence>
<feature type="transmembrane region" description="Helical" evidence="5">
    <location>
        <begin position="92"/>
        <end position="119"/>
    </location>
</feature>
<dbReference type="InterPro" id="IPR052527">
    <property type="entry name" value="Metal_cation-efflux_comp"/>
</dbReference>
<keyword evidence="4 5" id="KW-0472">Membrane</keyword>
<dbReference type="PANTHER" id="PTHR43847:SF1">
    <property type="entry name" value="BLL3993 PROTEIN"/>
    <property type="match status" value="1"/>
</dbReference>
<evidence type="ECO:0000256" key="3">
    <source>
        <dbReference type="ARBA" id="ARBA00022989"/>
    </source>
</evidence>
<name>A0ABS2CIP1_9MICO</name>
<sequence length="151" mass="16691">MSRRQAHATSAEAAARLGAVDLAMFLFYLVLWALGVAAAVGAPPRFAPLVASSLCAVAWFVARRQLGESFTVRPEAHGLVMTGLYSRIRHPIYLFGTSAFLLVLLAIKGWSALALWVVLIPVQVLRAVREERVLRTAFGADYEAYRRVTWF</sequence>
<gene>
    <name evidence="6" type="ORF">JQN70_05100</name>
</gene>
<dbReference type="Proteomes" id="UP001430172">
    <property type="component" value="Unassembled WGS sequence"/>
</dbReference>
<proteinExistence type="predicted"/>
<accession>A0ABS2CIP1</accession>
<comment type="subcellular location">
    <subcellularLocation>
        <location evidence="1">Endomembrane system</location>
        <topology evidence="1">Multi-pass membrane protein</topology>
    </subcellularLocation>
</comment>
<dbReference type="RefSeq" id="WP_204130247.1">
    <property type="nucleotide sequence ID" value="NZ_JAFDVD010000006.1"/>
</dbReference>
<evidence type="ECO:0000256" key="1">
    <source>
        <dbReference type="ARBA" id="ARBA00004127"/>
    </source>
</evidence>
<dbReference type="Gene3D" id="1.20.120.1630">
    <property type="match status" value="1"/>
</dbReference>
<dbReference type="EMBL" id="JAFDVD010000006">
    <property type="protein sequence ID" value="MBM6399757.1"/>
    <property type="molecule type" value="Genomic_DNA"/>
</dbReference>